<dbReference type="RefSeq" id="WP_379050397.1">
    <property type="nucleotide sequence ID" value="NZ_JBHUIK010000001.1"/>
</dbReference>
<dbReference type="InterPro" id="IPR005110">
    <property type="entry name" value="MoeA_linker/N"/>
</dbReference>
<dbReference type="InterPro" id="IPR001453">
    <property type="entry name" value="MoaB/Mog_dom"/>
</dbReference>
<comment type="cofactor">
    <cofactor evidence="9">
        <name>Mg(2+)</name>
        <dbReference type="ChEBI" id="CHEBI:18420"/>
    </cofactor>
</comment>
<evidence type="ECO:0000256" key="7">
    <source>
        <dbReference type="ARBA" id="ARBA00023150"/>
    </source>
</evidence>
<name>A0ABW5BW54_9BACI</name>
<keyword evidence="9" id="KW-0808">Transferase</keyword>
<evidence type="ECO:0000259" key="10">
    <source>
        <dbReference type="SMART" id="SM00852"/>
    </source>
</evidence>
<keyword evidence="9" id="KW-0479">Metal-binding</keyword>
<dbReference type="NCBIfam" id="NF045515">
    <property type="entry name" value="Glp_gephyrin"/>
    <property type="match status" value="1"/>
</dbReference>
<organism evidence="11 12">
    <name type="scientific">Metabacillus endolithicus</name>
    <dbReference type="NCBI Taxonomy" id="1535204"/>
    <lineage>
        <taxon>Bacteria</taxon>
        <taxon>Bacillati</taxon>
        <taxon>Bacillota</taxon>
        <taxon>Bacilli</taxon>
        <taxon>Bacillales</taxon>
        <taxon>Bacillaceae</taxon>
        <taxon>Metabacillus</taxon>
    </lineage>
</organism>
<dbReference type="SUPFAM" id="SSF63882">
    <property type="entry name" value="MoeA N-terminal region -like"/>
    <property type="match status" value="1"/>
</dbReference>
<comment type="pathway">
    <text evidence="2 9">Cofactor biosynthesis; molybdopterin biosynthesis.</text>
</comment>
<keyword evidence="6 9" id="KW-0500">Molybdenum</keyword>
<sequence>MIEKRKPLAVKEAINQVMEYSVVGKGEKVTLQESYGRFLAEDLIADHPVPPFDRSPYDGYAIRSIDTIHAQSDHPIEFEVIDEIGAGSVSDYTLGRMQAIRIMTGAQMPVGSDAVVMLELTKMFQQDNKSFMSIKRPFKKGDNVSFKGEDTPEGSVLVKKGTYITPGVIALLATFGYEKVSVVKKPKIGIIATGSELLNVGEPLVPGKIRNSNSYMIEAQARRSGAAPVFLGKLVDDLEKCYDAIASALEKVDFLITTGGVSVGDYDYLPEIYKRLGANVLFNKVAMRPGSVTTVAELNGKLLFGLSGNPSACYVGFELFVRPIVRIFLNSNHPHLQKVTATLGEDFPKPNPFTRFVRGVISMENGQVLATPVGLDKSNVVTSLAEANAFIVLPGGTRGYKAGDTVDVLLIEDQTGSEQPWAESFK</sequence>
<comment type="caution">
    <text evidence="11">The sequence shown here is derived from an EMBL/GenBank/DDBJ whole genome shotgun (WGS) entry which is preliminary data.</text>
</comment>
<dbReference type="EC" id="2.10.1.1" evidence="4 9"/>
<dbReference type="InterPro" id="IPR036135">
    <property type="entry name" value="MoeA_linker/N_sf"/>
</dbReference>
<reference evidence="12" key="1">
    <citation type="journal article" date="2019" name="Int. J. Syst. Evol. Microbiol.">
        <title>The Global Catalogue of Microorganisms (GCM) 10K type strain sequencing project: providing services to taxonomists for standard genome sequencing and annotation.</title>
        <authorList>
            <consortium name="The Broad Institute Genomics Platform"/>
            <consortium name="The Broad Institute Genome Sequencing Center for Infectious Disease"/>
            <person name="Wu L."/>
            <person name="Ma J."/>
        </authorList>
    </citation>
    <scope>NUCLEOTIDE SEQUENCE [LARGE SCALE GENOMIC DNA]</scope>
    <source>
        <strain evidence="12">CGMCC 1.15474</strain>
    </source>
</reference>
<evidence type="ECO:0000256" key="5">
    <source>
        <dbReference type="ARBA" id="ARBA00021108"/>
    </source>
</evidence>
<evidence type="ECO:0000313" key="11">
    <source>
        <dbReference type="EMBL" id="MFD2213083.1"/>
    </source>
</evidence>
<dbReference type="SUPFAM" id="SSF53218">
    <property type="entry name" value="Molybdenum cofactor biosynthesis proteins"/>
    <property type="match status" value="1"/>
</dbReference>
<comment type="function">
    <text evidence="1 9">Catalyzes the insertion of molybdate into adenylated molybdopterin with the concomitant release of AMP.</text>
</comment>
<keyword evidence="7 9" id="KW-0501">Molybdenum cofactor biosynthesis</keyword>
<dbReference type="InterPro" id="IPR036425">
    <property type="entry name" value="MoaB/Mog-like_dom_sf"/>
</dbReference>
<dbReference type="Pfam" id="PF00994">
    <property type="entry name" value="MoCF_biosynth"/>
    <property type="match status" value="1"/>
</dbReference>
<evidence type="ECO:0000256" key="8">
    <source>
        <dbReference type="ARBA" id="ARBA00047317"/>
    </source>
</evidence>
<dbReference type="Pfam" id="PF03454">
    <property type="entry name" value="MoeA_C"/>
    <property type="match status" value="1"/>
</dbReference>
<dbReference type="Pfam" id="PF03453">
    <property type="entry name" value="MoeA_N"/>
    <property type="match status" value="1"/>
</dbReference>
<keyword evidence="9" id="KW-0460">Magnesium</keyword>
<dbReference type="Gene3D" id="3.90.105.10">
    <property type="entry name" value="Molybdopterin biosynthesis moea protein, domain 2"/>
    <property type="match status" value="1"/>
</dbReference>
<protein>
    <recommendedName>
        <fullName evidence="5 9">Molybdopterin molybdenumtransferase</fullName>
        <ecNumber evidence="4 9">2.10.1.1</ecNumber>
    </recommendedName>
</protein>
<dbReference type="Gene3D" id="3.40.980.10">
    <property type="entry name" value="MoaB/Mog-like domain"/>
    <property type="match status" value="1"/>
</dbReference>
<evidence type="ECO:0000256" key="6">
    <source>
        <dbReference type="ARBA" id="ARBA00022505"/>
    </source>
</evidence>
<dbReference type="CDD" id="cd00887">
    <property type="entry name" value="MoeA"/>
    <property type="match status" value="1"/>
</dbReference>
<evidence type="ECO:0000256" key="2">
    <source>
        <dbReference type="ARBA" id="ARBA00005046"/>
    </source>
</evidence>
<comment type="catalytic activity">
    <reaction evidence="8">
        <text>adenylyl-molybdopterin + molybdate = Mo-molybdopterin + AMP + H(+)</text>
        <dbReference type="Rhea" id="RHEA:35047"/>
        <dbReference type="ChEBI" id="CHEBI:15378"/>
        <dbReference type="ChEBI" id="CHEBI:36264"/>
        <dbReference type="ChEBI" id="CHEBI:62727"/>
        <dbReference type="ChEBI" id="CHEBI:71302"/>
        <dbReference type="ChEBI" id="CHEBI:456215"/>
        <dbReference type="EC" id="2.10.1.1"/>
    </reaction>
</comment>
<dbReference type="SMART" id="SM00852">
    <property type="entry name" value="MoCF_biosynth"/>
    <property type="match status" value="1"/>
</dbReference>
<dbReference type="SUPFAM" id="SSF63867">
    <property type="entry name" value="MoeA C-terminal domain-like"/>
    <property type="match status" value="1"/>
</dbReference>
<accession>A0ABW5BW54</accession>
<evidence type="ECO:0000256" key="4">
    <source>
        <dbReference type="ARBA" id="ARBA00013269"/>
    </source>
</evidence>
<proteinExistence type="inferred from homology"/>
<gene>
    <name evidence="11" type="primary">glp</name>
    <name evidence="11" type="ORF">ACFSKK_05065</name>
</gene>
<keyword evidence="12" id="KW-1185">Reference proteome</keyword>
<comment type="similarity">
    <text evidence="3 9">Belongs to the MoeA family.</text>
</comment>
<evidence type="ECO:0000313" key="12">
    <source>
        <dbReference type="Proteomes" id="UP001597318"/>
    </source>
</evidence>
<dbReference type="Gene3D" id="2.170.190.11">
    <property type="entry name" value="Molybdopterin biosynthesis moea protein, domain 3"/>
    <property type="match status" value="1"/>
</dbReference>
<dbReference type="EMBL" id="JBHUIK010000001">
    <property type="protein sequence ID" value="MFD2213083.1"/>
    <property type="molecule type" value="Genomic_DNA"/>
</dbReference>
<evidence type="ECO:0000256" key="1">
    <source>
        <dbReference type="ARBA" id="ARBA00002901"/>
    </source>
</evidence>
<evidence type="ECO:0000256" key="9">
    <source>
        <dbReference type="RuleBase" id="RU365090"/>
    </source>
</evidence>
<dbReference type="Gene3D" id="2.40.340.10">
    <property type="entry name" value="MoeA, C-terminal, domain IV"/>
    <property type="match status" value="1"/>
</dbReference>
<dbReference type="PANTHER" id="PTHR10192">
    <property type="entry name" value="MOLYBDOPTERIN BIOSYNTHESIS PROTEIN"/>
    <property type="match status" value="1"/>
</dbReference>
<dbReference type="Proteomes" id="UP001597318">
    <property type="component" value="Unassembled WGS sequence"/>
</dbReference>
<feature type="domain" description="MoaB/Mog" evidence="10">
    <location>
        <begin position="189"/>
        <end position="327"/>
    </location>
</feature>
<dbReference type="PANTHER" id="PTHR10192:SF5">
    <property type="entry name" value="GEPHYRIN"/>
    <property type="match status" value="1"/>
</dbReference>
<dbReference type="NCBIfam" id="TIGR00177">
    <property type="entry name" value="molyb_syn"/>
    <property type="match status" value="1"/>
</dbReference>
<dbReference type="InterPro" id="IPR005111">
    <property type="entry name" value="MoeA_C_domain_IV"/>
</dbReference>
<evidence type="ECO:0000256" key="3">
    <source>
        <dbReference type="ARBA" id="ARBA00010763"/>
    </source>
</evidence>
<dbReference type="InterPro" id="IPR038987">
    <property type="entry name" value="MoeA-like"/>
</dbReference>
<dbReference type="InterPro" id="IPR036688">
    <property type="entry name" value="MoeA_C_domain_IV_sf"/>
</dbReference>